<dbReference type="OrthoDB" id="8956804at2759"/>
<proteinExistence type="predicted"/>
<feature type="region of interest" description="Disordered" evidence="1">
    <location>
        <begin position="480"/>
        <end position="509"/>
    </location>
</feature>
<name>A0A9D3SIR9_9TELE</name>
<keyword evidence="3" id="KW-1185">Reference proteome</keyword>
<comment type="caution">
    <text evidence="2">The sequence shown here is derived from an EMBL/GenBank/DDBJ whole genome shotgun (WGS) entry which is preliminary data.</text>
</comment>
<evidence type="ECO:0000256" key="1">
    <source>
        <dbReference type="SAM" id="MobiDB-lite"/>
    </source>
</evidence>
<reference evidence="2 3" key="1">
    <citation type="submission" date="2021-06" db="EMBL/GenBank/DDBJ databases">
        <title>Chromosome-level genome assembly of the red-tail catfish (Hemibagrus wyckioides).</title>
        <authorList>
            <person name="Shao F."/>
        </authorList>
    </citation>
    <scope>NUCLEOTIDE SEQUENCE [LARGE SCALE GENOMIC DNA]</scope>
    <source>
        <strain evidence="2">EC202008001</strain>
        <tissue evidence="2">Blood</tissue>
    </source>
</reference>
<sequence length="730" mass="80796">MIDTVPASDVPRQVWESRPMIEKQRRSQGGKFGVSTRSTASDQRPKCFRDIMDLVLHLSDEEWKAVRRGMRKEVTRVEFVAVCTKIVAEVSSAIVRRLLKPLSRSFGIKVIHEANEKLKKMESESGKCSASDASAQRSPMEVSDFICHLAQKVVTEIKGAMLVAIRSMASEPSASSPAEDPITKLDDLSRACTNEICDKILDLYHSEEFNRLSEEGGLVMSLTSLLKVHNIMMGLEEVVSVSRSSSWITESTTPDLVSTKTEVISPDSVSSPPQAESPFSDQFLSTATQLITEVLLKTAQTSVSSQTSVPASRETELKELAKSTATEILHRLYYLLHHCSDADQSIPEHEKFLSFAQKIHTDIHKQVLTFVCEQQQAASDKSKTLLDACTETDAELDISSDGVQKSVSAVEVLDKATQVTSEILVSRLSSHISTGLISMTGSGFSTAVYPDRAASGSVEKVISDVPLETGISDVENRSELLRESSSEFSSNLPSPSGPSESVIDEENNPLPSSQNSLYVPLHLFTVIHDQLRSFFKSFSKSAADDEKGIDMSVHSESVEDRVVPIHISRDGSVHELEVGRSISDSVLERRNSVLLSMQFPSELIYTFVQEASKALLQNVLNARSSEESEGCSTHTAEDQQKKKRPRVRFIVKTQRCIVVKRPRKQKRQRRVPLPQADQPSISTSANLHETSERESKTLRSVFKSARRTLGRFFSNISKTFTSCINPKTTP</sequence>
<protein>
    <submittedName>
        <fullName evidence="2">Uncharacterized protein</fullName>
    </submittedName>
</protein>
<organism evidence="2 3">
    <name type="scientific">Hemibagrus wyckioides</name>
    <dbReference type="NCBI Taxonomy" id="337641"/>
    <lineage>
        <taxon>Eukaryota</taxon>
        <taxon>Metazoa</taxon>
        <taxon>Chordata</taxon>
        <taxon>Craniata</taxon>
        <taxon>Vertebrata</taxon>
        <taxon>Euteleostomi</taxon>
        <taxon>Actinopterygii</taxon>
        <taxon>Neopterygii</taxon>
        <taxon>Teleostei</taxon>
        <taxon>Ostariophysi</taxon>
        <taxon>Siluriformes</taxon>
        <taxon>Bagridae</taxon>
        <taxon>Hemibagrus</taxon>
    </lineage>
</organism>
<gene>
    <name evidence="2" type="ORF">KOW79_011641</name>
</gene>
<feature type="compositionally biased region" description="Polar residues" evidence="1">
    <location>
        <begin position="677"/>
        <end position="688"/>
    </location>
</feature>
<feature type="region of interest" description="Disordered" evidence="1">
    <location>
        <begin position="626"/>
        <end position="645"/>
    </location>
</feature>
<evidence type="ECO:0000313" key="2">
    <source>
        <dbReference type="EMBL" id="KAG7325325.1"/>
    </source>
</evidence>
<feature type="compositionally biased region" description="Basic residues" evidence="1">
    <location>
        <begin position="661"/>
        <end position="670"/>
    </location>
</feature>
<dbReference type="Proteomes" id="UP000824219">
    <property type="component" value="Linkage Group LG13"/>
</dbReference>
<feature type="region of interest" description="Disordered" evidence="1">
    <location>
        <begin position="661"/>
        <end position="698"/>
    </location>
</feature>
<dbReference type="EMBL" id="JAHKSW010000013">
    <property type="protein sequence ID" value="KAG7325325.1"/>
    <property type="molecule type" value="Genomic_DNA"/>
</dbReference>
<accession>A0A9D3SIR9</accession>
<dbReference type="AlphaFoldDB" id="A0A9D3SIR9"/>
<evidence type="ECO:0000313" key="3">
    <source>
        <dbReference type="Proteomes" id="UP000824219"/>
    </source>
</evidence>